<keyword evidence="3" id="KW-1185">Reference proteome</keyword>
<organism evidence="2 3">
    <name type="scientific">Tribolium castaneum</name>
    <name type="common">Red flour beetle</name>
    <dbReference type="NCBI Taxonomy" id="7070"/>
    <lineage>
        <taxon>Eukaryota</taxon>
        <taxon>Metazoa</taxon>
        <taxon>Ecdysozoa</taxon>
        <taxon>Arthropoda</taxon>
        <taxon>Hexapoda</taxon>
        <taxon>Insecta</taxon>
        <taxon>Pterygota</taxon>
        <taxon>Neoptera</taxon>
        <taxon>Endopterygota</taxon>
        <taxon>Coleoptera</taxon>
        <taxon>Polyphaga</taxon>
        <taxon>Cucujiformia</taxon>
        <taxon>Tenebrionidae</taxon>
        <taxon>Tenebrionidae incertae sedis</taxon>
        <taxon>Tribolium</taxon>
    </lineage>
</organism>
<accession>A0A139WHD8</accession>
<dbReference type="InParanoid" id="A0A139WHD8"/>
<evidence type="ECO:0000313" key="3">
    <source>
        <dbReference type="Proteomes" id="UP000007266"/>
    </source>
</evidence>
<name>A0A139WHD8_TRICA</name>
<evidence type="ECO:0000313" key="2">
    <source>
        <dbReference type="EMBL" id="KYB27408.1"/>
    </source>
</evidence>
<dbReference type="EMBL" id="KQ971343">
    <property type="protein sequence ID" value="KYB27408.1"/>
    <property type="molecule type" value="Genomic_DNA"/>
</dbReference>
<dbReference type="AlphaFoldDB" id="A0A139WHD8"/>
<feature type="region of interest" description="Disordered" evidence="1">
    <location>
        <begin position="1"/>
        <end position="43"/>
    </location>
</feature>
<evidence type="ECO:0000256" key="1">
    <source>
        <dbReference type="SAM" id="MobiDB-lite"/>
    </source>
</evidence>
<reference evidence="2 3" key="1">
    <citation type="journal article" date="2008" name="Nature">
        <title>The genome of the model beetle and pest Tribolium castaneum.</title>
        <authorList>
            <consortium name="Tribolium Genome Sequencing Consortium"/>
            <person name="Richards S."/>
            <person name="Gibbs R.A."/>
            <person name="Weinstock G.M."/>
            <person name="Brown S.J."/>
            <person name="Denell R."/>
            <person name="Beeman R.W."/>
            <person name="Gibbs R."/>
            <person name="Beeman R.W."/>
            <person name="Brown S.J."/>
            <person name="Bucher G."/>
            <person name="Friedrich M."/>
            <person name="Grimmelikhuijzen C.J."/>
            <person name="Klingler M."/>
            <person name="Lorenzen M."/>
            <person name="Richards S."/>
            <person name="Roth S."/>
            <person name="Schroder R."/>
            <person name="Tautz D."/>
            <person name="Zdobnov E.M."/>
            <person name="Muzny D."/>
            <person name="Gibbs R.A."/>
            <person name="Weinstock G.M."/>
            <person name="Attaway T."/>
            <person name="Bell S."/>
            <person name="Buhay C.J."/>
            <person name="Chandrabose M.N."/>
            <person name="Chavez D."/>
            <person name="Clerk-Blankenburg K.P."/>
            <person name="Cree A."/>
            <person name="Dao M."/>
            <person name="Davis C."/>
            <person name="Chacko J."/>
            <person name="Dinh H."/>
            <person name="Dugan-Rocha S."/>
            <person name="Fowler G."/>
            <person name="Garner T.T."/>
            <person name="Garnes J."/>
            <person name="Gnirke A."/>
            <person name="Hawes A."/>
            <person name="Hernandez J."/>
            <person name="Hines S."/>
            <person name="Holder M."/>
            <person name="Hume J."/>
            <person name="Jhangiani S.N."/>
            <person name="Joshi V."/>
            <person name="Khan Z.M."/>
            <person name="Jackson L."/>
            <person name="Kovar C."/>
            <person name="Kowis A."/>
            <person name="Lee S."/>
            <person name="Lewis L.R."/>
            <person name="Margolis J."/>
            <person name="Morgan M."/>
            <person name="Nazareth L.V."/>
            <person name="Nguyen N."/>
            <person name="Okwuonu G."/>
            <person name="Parker D."/>
            <person name="Richards S."/>
            <person name="Ruiz S.J."/>
            <person name="Santibanez J."/>
            <person name="Savard J."/>
            <person name="Scherer S.E."/>
            <person name="Schneider B."/>
            <person name="Sodergren E."/>
            <person name="Tautz D."/>
            <person name="Vattahil S."/>
            <person name="Villasana D."/>
            <person name="White C.S."/>
            <person name="Wright R."/>
            <person name="Park Y."/>
            <person name="Beeman R.W."/>
            <person name="Lord J."/>
            <person name="Oppert B."/>
            <person name="Lorenzen M."/>
            <person name="Brown S."/>
            <person name="Wang L."/>
            <person name="Savard J."/>
            <person name="Tautz D."/>
            <person name="Richards S."/>
            <person name="Weinstock G."/>
            <person name="Gibbs R.A."/>
            <person name="Liu Y."/>
            <person name="Worley K."/>
            <person name="Weinstock G."/>
            <person name="Elsik C.G."/>
            <person name="Reese J.T."/>
            <person name="Elhaik E."/>
            <person name="Landan G."/>
            <person name="Graur D."/>
            <person name="Arensburger P."/>
            <person name="Atkinson P."/>
            <person name="Beeman R.W."/>
            <person name="Beidler J."/>
            <person name="Brown S.J."/>
            <person name="Demuth J.P."/>
            <person name="Drury D.W."/>
            <person name="Du Y.Z."/>
            <person name="Fujiwara H."/>
            <person name="Lorenzen M."/>
            <person name="Maselli V."/>
            <person name="Osanai M."/>
            <person name="Park Y."/>
            <person name="Robertson H.M."/>
            <person name="Tu Z."/>
            <person name="Wang J.J."/>
            <person name="Wang S."/>
            <person name="Richards S."/>
            <person name="Song H."/>
            <person name="Zhang L."/>
            <person name="Sodergren E."/>
            <person name="Werner D."/>
            <person name="Stanke M."/>
            <person name="Morgenstern B."/>
            <person name="Solovyev V."/>
            <person name="Kosarev P."/>
            <person name="Brown G."/>
            <person name="Chen H.C."/>
            <person name="Ermolaeva O."/>
            <person name="Hlavina W."/>
            <person name="Kapustin Y."/>
            <person name="Kiryutin B."/>
            <person name="Kitts P."/>
            <person name="Maglott D."/>
            <person name="Pruitt K."/>
            <person name="Sapojnikov V."/>
            <person name="Souvorov A."/>
            <person name="Mackey A.J."/>
            <person name="Waterhouse R.M."/>
            <person name="Wyder S."/>
            <person name="Zdobnov E.M."/>
            <person name="Zdobnov E.M."/>
            <person name="Wyder S."/>
            <person name="Kriventseva E.V."/>
            <person name="Kadowaki T."/>
            <person name="Bork P."/>
            <person name="Aranda M."/>
            <person name="Bao R."/>
            <person name="Beermann A."/>
            <person name="Berns N."/>
            <person name="Bolognesi R."/>
            <person name="Bonneton F."/>
            <person name="Bopp D."/>
            <person name="Brown S.J."/>
            <person name="Bucher G."/>
            <person name="Butts T."/>
            <person name="Chaumot A."/>
            <person name="Denell R.E."/>
            <person name="Ferrier D.E."/>
            <person name="Friedrich M."/>
            <person name="Gordon C.M."/>
            <person name="Jindra M."/>
            <person name="Klingler M."/>
            <person name="Lan Q."/>
            <person name="Lattorff H.M."/>
            <person name="Laudet V."/>
            <person name="von Levetsow C."/>
            <person name="Liu Z."/>
            <person name="Lutz R."/>
            <person name="Lynch J.A."/>
            <person name="da Fonseca R.N."/>
            <person name="Posnien N."/>
            <person name="Reuter R."/>
            <person name="Roth S."/>
            <person name="Savard J."/>
            <person name="Schinko J.B."/>
            <person name="Schmitt C."/>
            <person name="Schoppmeier M."/>
            <person name="Schroder R."/>
            <person name="Shippy T.D."/>
            <person name="Simonnet F."/>
            <person name="Marques-Souza H."/>
            <person name="Tautz D."/>
            <person name="Tomoyasu Y."/>
            <person name="Trauner J."/>
            <person name="Van der Zee M."/>
            <person name="Vervoort M."/>
            <person name="Wittkopp N."/>
            <person name="Wimmer E.A."/>
            <person name="Yang X."/>
            <person name="Jones A.K."/>
            <person name="Sattelle D.B."/>
            <person name="Ebert P.R."/>
            <person name="Nelson D."/>
            <person name="Scott J.G."/>
            <person name="Beeman R.W."/>
            <person name="Muthukrishnan S."/>
            <person name="Kramer K.J."/>
            <person name="Arakane Y."/>
            <person name="Beeman R.W."/>
            <person name="Zhu Q."/>
            <person name="Hogenkamp D."/>
            <person name="Dixit R."/>
            <person name="Oppert B."/>
            <person name="Jiang H."/>
            <person name="Zou Z."/>
            <person name="Marshall J."/>
            <person name="Elpidina E."/>
            <person name="Vinokurov K."/>
            <person name="Oppert C."/>
            <person name="Zou Z."/>
            <person name="Evans J."/>
            <person name="Lu Z."/>
            <person name="Zhao P."/>
            <person name="Sumathipala N."/>
            <person name="Altincicek B."/>
            <person name="Vilcinskas A."/>
            <person name="Williams M."/>
            <person name="Hultmark D."/>
            <person name="Hetru C."/>
            <person name="Jiang H."/>
            <person name="Grimmelikhuijzen C.J."/>
            <person name="Hauser F."/>
            <person name="Cazzamali G."/>
            <person name="Williamson M."/>
            <person name="Park Y."/>
            <person name="Li B."/>
            <person name="Tanaka Y."/>
            <person name="Predel R."/>
            <person name="Neupert S."/>
            <person name="Schachtner J."/>
            <person name="Verleyen P."/>
            <person name="Raible F."/>
            <person name="Bork P."/>
            <person name="Friedrich M."/>
            <person name="Walden K.K."/>
            <person name="Robertson H.M."/>
            <person name="Angeli S."/>
            <person name="Foret S."/>
            <person name="Bucher G."/>
            <person name="Schuetz S."/>
            <person name="Maleszka R."/>
            <person name="Wimmer E.A."/>
            <person name="Beeman R.W."/>
            <person name="Lorenzen M."/>
            <person name="Tomoyasu Y."/>
            <person name="Miller S.C."/>
            <person name="Grossmann D."/>
            <person name="Bucher G."/>
        </authorList>
    </citation>
    <scope>NUCLEOTIDE SEQUENCE [LARGE SCALE GENOMIC DNA]</scope>
    <source>
        <strain evidence="2 3">Georgia GA2</strain>
    </source>
</reference>
<sequence>MYHVADGFTSVVLPPPTSTAAPNQRHRSNVTADTSHRFATNPRPTIHDAMKTFAGFGRPGLVSEI</sequence>
<protein>
    <submittedName>
        <fullName evidence="2">Uncharacterized protein</fullName>
    </submittedName>
</protein>
<dbReference type="Proteomes" id="UP000007266">
    <property type="component" value="Linkage group 5"/>
</dbReference>
<reference evidence="2 3" key="2">
    <citation type="journal article" date="2010" name="Nucleic Acids Res.">
        <title>BeetleBase in 2010: revisions to provide comprehensive genomic information for Tribolium castaneum.</title>
        <authorList>
            <person name="Kim H.S."/>
            <person name="Murphy T."/>
            <person name="Xia J."/>
            <person name="Caragea D."/>
            <person name="Park Y."/>
            <person name="Beeman R.W."/>
            <person name="Lorenzen M.D."/>
            <person name="Butcher S."/>
            <person name="Manak J.R."/>
            <person name="Brown S.J."/>
        </authorList>
    </citation>
    <scope>GENOME REANNOTATION</scope>
    <source>
        <strain evidence="2 3">Georgia GA2</strain>
    </source>
</reference>
<proteinExistence type="predicted"/>
<gene>
    <name evidence="2" type="primary">AUGUSTUS-3.0.2_33236</name>
    <name evidence="2" type="ORF">TcasGA2_TC033236</name>
</gene>